<dbReference type="InterPro" id="IPR004843">
    <property type="entry name" value="Calcineurin-like_PHP"/>
</dbReference>
<comment type="caution">
    <text evidence="3">The sequence shown here is derived from an EMBL/GenBank/DDBJ whole genome shotgun (WGS) entry which is preliminary data.</text>
</comment>
<gene>
    <name evidence="3" type="ORF">FHS27_002126</name>
</gene>
<dbReference type="Proteomes" id="UP000536179">
    <property type="component" value="Unassembled WGS sequence"/>
</dbReference>
<feature type="region of interest" description="Disordered" evidence="1">
    <location>
        <begin position="137"/>
        <end position="161"/>
    </location>
</feature>
<dbReference type="SUPFAM" id="SSF56300">
    <property type="entry name" value="Metallo-dependent phosphatases"/>
    <property type="match status" value="1"/>
</dbReference>
<dbReference type="AlphaFoldDB" id="A0A7W5H4F1"/>
<dbReference type="InterPro" id="IPR029052">
    <property type="entry name" value="Metallo-depent_PP-like"/>
</dbReference>
<dbReference type="EMBL" id="JACHXU010000006">
    <property type="protein sequence ID" value="MBB3206317.1"/>
    <property type="molecule type" value="Genomic_DNA"/>
</dbReference>
<evidence type="ECO:0000256" key="1">
    <source>
        <dbReference type="SAM" id="MobiDB-lite"/>
    </source>
</evidence>
<dbReference type="Gene3D" id="3.60.21.10">
    <property type="match status" value="1"/>
</dbReference>
<feature type="domain" description="Calcineurin-like phosphoesterase" evidence="2">
    <location>
        <begin position="39"/>
        <end position="283"/>
    </location>
</feature>
<sequence length="316" mass="35107">MNRKGVAMTLGRLSHDSSPPNIATLVPDGSGVEDRQWTTAFISDLHLLSARSNYSQHMRSVRRAVESADVCVWGGDLFDFCWSCEGDGPTSRRIAVDWLEAWREEFPEKRFVYLTGNHDAQPRFQQSLADWAAPHQRLSAKPNPTGESSPTGEPGLTGDQSTAAITTPRELALYEGAVYVGLDAVRVGDCLMVHGDVIEGGGSHAGLGRYRSRWHHERTGIHEPPAIRNHLYNAAVTARLHLATAGVAHRRKRVCMRLLHWIRSQPDWLGSGVQRIVFGHTHRRMGGFRIAGYEFYNAGAAVKHVPFEPIVLDLSF</sequence>
<reference evidence="3 4" key="1">
    <citation type="submission" date="2020-08" db="EMBL/GenBank/DDBJ databases">
        <title>Genomic Encyclopedia of Type Strains, Phase III (KMG-III): the genomes of soil and plant-associated and newly described type strains.</title>
        <authorList>
            <person name="Whitman W."/>
        </authorList>
    </citation>
    <scope>NUCLEOTIDE SEQUENCE [LARGE SCALE GENOMIC DNA]</scope>
    <source>
        <strain evidence="3 4">CECT 8075</strain>
    </source>
</reference>
<keyword evidence="4" id="KW-1185">Reference proteome</keyword>
<evidence type="ECO:0000259" key="2">
    <source>
        <dbReference type="Pfam" id="PF00149"/>
    </source>
</evidence>
<proteinExistence type="predicted"/>
<accession>A0A7W5H4F1</accession>
<dbReference type="GO" id="GO:0016787">
    <property type="term" value="F:hydrolase activity"/>
    <property type="evidence" value="ECO:0007669"/>
    <property type="project" value="InterPro"/>
</dbReference>
<organism evidence="3 4">
    <name type="scientific">Aporhodopirellula rubra</name>
    <dbReference type="NCBI Taxonomy" id="980271"/>
    <lineage>
        <taxon>Bacteria</taxon>
        <taxon>Pseudomonadati</taxon>
        <taxon>Planctomycetota</taxon>
        <taxon>Planctomycetia</taxon>
        <taxon>Pirellulales</taxon>
        <taxon>Pirellulaceae</taxon>
        <taxon>Aporhodopirellula</taxon>
    </lineage>
</organism>
<protein>
    <submittedName>
        <fullName evidence="3">UDP-2,3-diacylglucosamine pyrophosphatase LpxH</fullName>
    </submittedName>
</protein>
<evidence type="ECO:0000313" key="4">
    <source>
        <dbReference type="Proteomes" id="UP000536179"/>
    </source>
</evidence>
<evidence type="ECO:0000313" key="3">
    <source>
        <dbReference type="EMBL" id="MBB3206317.1"/>
    </source>
</evidence>
<dbReference type="Pfam" id="PF00149">
    <property type="entry name" value="Metallophos"/>
    <property type="match status" value="1"/>
</dbReference>
<name>A0A7W5H4F1_9BACT</name>